<evidence type="ECO:0000313" key="3">
    <source>
        <dbReference type="Proteomes" id="UP000187851"/>
    </source>
</evidence>
<organism evidence="2 3">
    <name type="scientific">Streptomyces autolyticus</name>
    <dbReference type="NCBI Taxonomy" id="75293"/>
    <lineage>
        <taxon>Bacteria</taxon>
        <taxon>Bacillati</taxon>
        <taxon>Actinomycetota</taxon>
        <taxon>Actinomycetes</taxon>
        <taxon>Kitasatosporales</taxon>
        <taxon>Streptomycetaceae</taxon>
        <taxon>Streptomyces</taxon>
    </lineage>
</organism>
<keyword evidence="3" id="KW-1185">Reference proteome</keyword>
<name>A0ABN4VWJ0_9ACTN</name>
<evidence type="ECO:0000313" key="2">
    <source>
        <dbReference type="EMBL" id="AQA09433.1"/>
    </source>
</evidence>
<sequence>MHSPHRPARYNFDDHRDAYSPAFMTGTLPPKVPDVFNPILHRTRPPRHGSSPGAFRNHRTLSGWSSPTALGVPFDPDSDATAGPTRAAG</sequence>
<dbReference type="RefSeq" id="WP_079255831.1">
    <property type="nucleotide sequence ID" value="NZ_CP019458.1"/>
</dbReference>
<gene>
    <name evidence="2" type="ORF">BV401_01975</name>
</gene>
<dbReference type="Proteomes" id="UP000187851">
    <property type="component" value="Chromosome"/>
</dbReference>
<reference evidence="2 3" key="1">
    <citation type="journal article" date="2017" name="J. Biotechnol.">
        <title>The complete genome sequence of Streptomyces autolyticus CGMCC 0516, the producer of geldanamycin, autolytimycin, reblastatin and elaiophylin.</title>
        <authorList>
            <person name="Yin M."/>
            <person name="Jiang M."/>
            <person name="Ren Z."/>
            <person name="Dong Y."/>
            <person name="Lu T."/>
        </authorList>
    </citation>
    <scope>NUCLEOTIDE SEQUENCE [LARGE SCALE GENOMIC DNA]</scope>
    <source>
        <strain evidence="2 3">CGMCC0516</strain>
    </source>
</reference>
<dbReference type="EMBL" id="CP019458">
    <property type="protein sequence ID" value="AQA09433.1"/>
    <property type="molecule type" value="Genomic_DNA"/>
</dbReference>
<feature type="region of interest" description="Disordered" evidence="1">
    <location>
        <begin position="23"/>
        <end position="89"/>
    </location>
</feature>
<protein>
    <submittedName>
        <fullName evidence="2">Uncharacterized protein</fullName>
    </submittedName>
</protein>
<accession>A0ABN4VWJ0</accession>
<evidence type="ECO:0000256" key="1">
    <source>
        <dbReference type="SAM" id="MobiDB-lite"/>
    </source>
</evidence>
<proteinExistence type="predicted"/>